<keyword evidence="3" id="KW-1185">Reference proteome</keyword>
<dbReference type="EMBL" id="JACEIK010001873">
    <property type="protein sequence ID" value="MCD7472786.1"/>
    <property type="molecule type" value="Genomic_DNA"/>
</dbReference>
<dbReference type="InterPro" id="IPR001810">
    <property type="entry name" value="F-box_dom"/>
</dbReference>
<protein>
    <recommendedName>
        <fullName evidence="1">F-box domain-containing protein</fullName>
    </recommendedName>
</protein>
<dbReference type="Proteomes" id="UP000823775">
    <property type="component" value="Unassembled WGS sequence"/>
</dbReference>
<dbReference type="PANTHER" id="PTHR13382:SF22">
    <property type="entry name" value="F-BOX PROTEIN SKIP14"/>
    <property type="match status" value="1"/>
</dbReference>
<reference evidence="2 3" key="1">
    <citation type="journal article" date="2021" name="BMC Genomics">
        <title>Datura genome reveals duplications of psychoactive alkaloid biosynthetic genes and high mutation rate following tissue culture.</title>
        <authorList>
            <person name="Rajewski A."/>
            <person name="Carter-House D."/>
            <person name="Stajich J."/>
            <person name="Litt A."/>
        </authorList>
    </citation>
    <scope>NUCLEOTIDE SEQUENCE [LARGE SCALE GENOMIC DNA]</scope>
    <source>
        <strain evidence="2">AR-01</strain>
    </source>
</reference>
<dbReference type="InterPro" id="IPR050648">
    <property type="entry name" value="F-box_LRR-repeat"/>
</dbReference>
<dbReference type="Pfam" id="PF12937">
    <property type="entry name" value="F-box-like"/>
    <property type="match status" value="1"/>
</dbReference>
<dbReference type="SUPFAM" id="SSF81383">
    <property type="entry name" value="F-box domain"/>
    <property type="match status" value="1"/>
</dbReference>
<proteinExistence type="predicted"/>
<evidence type="ECO:0000259" key="1">
    <source>
        <dbReference type="PROSITE" id="PS50181"/>
    </source>
</evidence>
<dbReference type="Gene3D" id="3.80.10.10">
    <property type="entry name" value="Ribonuclease Inhibitor"/>
    <property type="match status" value="1"/>
</dbReference>
<evidence type="ECO:0000313" key="2">
    <source>
        <dbReference type="EMBL" id="MCD7472786.1"/>
    </source>
</evidence>
<feature type="domain" description="F-box" evidence="1">
    <location>
        <begin position="214"/>
        <end position="261"/>
    </location>
</feature>
<sequence>MALNFSHRPIFPAHISEDNLISPMRIVNGCLVEGVPEKNVENFAWPRRVCREPHEGFDYGYGGKRVEKCDSSESVSEDIIDLLPADPFGMDISTTITAITGWLEDLEVDYGGCRRNHAGPSNEDYGLFAGFNFIWNDSMRFRSFPSSHFQSDDKLNRGDPVNWLIGERDMRDALAHVGLGSVCNVGDTAGFNNVGSGSFLPQSMETGAGATSCSGEDEGAPHEALSFALGYLGVKDLLTVESVCRSLRLTVKNDPLLWRSIHIEKPLTEISDDVLLQLTSRAQGNLQCLSLLECSRVTDDGLRRVLDSNPRLTKLFVPACTRLSIEGIVNMLKSFNCQRGIVGIKHLRIGGLYGVTHEHIEELKFLLGADKQTQQNVYKPHFFSRRDIYRLCDDNRAIDVQKCPRCEKMRLVYDCPAEGCQVKDQATQECRACSLCILRCSECGRCINNTEYEETFCLELLCSDCFKHLHPLKCEDEQEGGVLVRVKGEQSVTAEE</sequence>
<accession>A0ABS8TPE4</accession>
<dbReference type="PANTHER" id="PTHR13382">
    <property type="entry name" value="MITOCHONDRIAL ATP SYNTHASE COUPLING FACTOR B"/>
    <property type="match status" value="1"/>
</dbReference>
<dbReference type="Gene3D" id="1.20.1280.50">
    <property type="match status" value="1"/>
</dbReference>
<gene>
    <name evidence="2" type="ORF">HAX54_014148</name>
</gene>
<dbReference type="InterPro" id="IPR036047">
    <property type="entry name" value="F-box-like_dom_sf"/>
</dbReference>
<comment type="caution">
    <text evidence="2">The sequence shown here is derived from an EMBL/GenBank/DDBJ whole genome shotgun (WGS) entry which is preliminary data.</text>
</comment>
<evidence type="ECO:0000313" key="3">
    <source>
        <dbReference type="Proteomes" id="UP000823775"/>
    </source>
</evidence>
<dbReference type="PROSITE" id="PS50181">
    <property type="entry name" value="FBOX"/>
    <property type="match status" value="1"/>
</dbReference>
<dbReference type="InterPro" id="IPR032675">
    <property type="entry name" value="LRR_dom_sf"/>
</dbReference>
<name>A0ABS8TPE4_DATST</name>
<organism evidence="2 3">
    <name type="scientific">Datura stramonium</name>
    <name type="common">Jimsonweed</name>
    <name type="synonym">Common thornapple</name>
    <dbReference type="NCBI Taxonomy" id="4076"/>
    <lineage>
        <taxon>Eukaryota</taxon>
        <taxon>Viridiplantae</taxon>
        <taxon>Streptophyta</taxon>
        <taxon>Embryophyta</taxon>
        <taxon>Tracheophyta</taxon>
        <taxon>Spermatophyta</taxon>
        <taxon>Magnoliopsida</taxon>
        <taxon>eudicotyledons</taxon>
        <taxon>Gunneridae</taxon>
        <taxon>Pentapetalae</taxon>
        <taxon>asterids</taxon>
        <taxon>lamiids</taxon>
        <taxon>Solanales</taxon>
        <taxon>Solanaceae</taxon>
        <taxon>Solanoideae</taxon>
        <taxon>Datureae</taxon>
        <taxon>Datura</taxon>
    </lineage>
</organism>